<dbReference type="KEGG" id="nta:107808634"/>
<evidence type="ECO:0000313" key="2">
    <source>
        <dbReference type="RefSeq" id="XP_016488645.1"/>
    </source>
</evidence>
<dbReference type="AlphaFoldDB" id="A0A1S4BIE2"/>
<dbReference type="Proteomes" id="UP000790787">
    <property type="component" value="Chromosome 1"/>
</dbReference>
<proteinExistence type="predicted"/>
<sequence>MIKLQLESEAFMNQKQLEKNPTEETVIHKFGEDFVTCIYVAKVAKNFHAITTTWSKNLTSHTLYIVVENLSEETHFTCKIDLKSWQFWGKKGLKSFKVGEKRADIYWDLRSAKFSSRPEPVSDYYVALVSEGEMILLLGDQNKEAFKRTKSRPALMDVVLVHKKETVYAKKYFCTRTMLGQGKKQHDITIECVISGPSDPAMWISVDGTVSIRITNLHWRFRGNETVFVDNVPVEIFWDVHDWLYSGPLSGPGTFIFKQDNNGSGKLERKYSNFEGYISDGSSDLQSACTEFCGRDARRYYASWARLWLGRPLVIPFNDNLLVFDQGRQMASAPSQSDRAVGAPVPENDVSLFEEVVEVVEDEGFRWWMR</sequence>
<gene>
    <name evidence="2" type="primary">LOC107808634</name>
</gene>
<dbReference type="InterPro" id="IPR008586">
    <property type="entry name" value="DUF868_pln"/>
</dbReference>
<name>A0A1S4BIE2_TOBAC</name>
<accession>A0A1S4BIE2</accession>
<evidence type="ECO:0008006" key="3">
    <source>
        <dbReference type="Google" id="ProtNLM"/>
    </source>
</evidence>
<dbReference type="RefSeq" id="XP_016488645.1">
    <property type="nucleotide sequence ID" value="XM_016633159.1"/>
</dbReference>
<reference evidence="2" key="2">
    <citation type="submission" date="2025-08" db="UniProtKB">
        <authorList>
            <consortium name="RefSeq"/>
        </authorList>
    </citation>
    <scope>IDENTIFICATION</scope>
</reference>
<dbReference type="OrthoDB" id="731074at2759"/>
<dbReference type="GeneID" id="107808634"/>
<dbReference type="STRING" id="4097.A0A1S4BIE2"/>
<reference evidence="1" key="1">
    <citation type="journal article" date="2014" name="Nat. Commun.">
        <title>The tobacco genome sequence and its comparison with those of tomato and potato.</title>
        <authorList>
            <person name="Sierro N."/>
            <person name="Battey J.N."/>
            <person name="Ouadi S."/>
            <person name="Bakaher N."/>
            <person name="Bovet L."/>
            <person name="Willig A."/>
            <person name="Goepfert S."/>
            <person name="Peitsch M.C."/>
            <person name="Ivanov N.V."/>
        </authorList>
    </citation>
    <scope>NUCLEOTIDE SEQUENCE [LARGE SCALE GENOMIC DNA]</scope>
</reference>
<organism evidence="1 2">
    <name type="scientific">Nicotiana tabacum</name>
    <name type="common">Common tobacco</name>
    <dbReference type="NCBI Taxonomy" id="4097"/>
    <lineage>
        <taxon>Eukaryota</taxon>
        <taxon>Viridiplantae</taxon>
        <taxon>Streptophyta</taxon>
        <taxon>Embryophyta</taxon>
        <taxon>Tracheophyta</taxon>
        <taxon>Spermatophyta</taxon>
        <taxon>Magnoliopsida</taxon>
        <taxon>eudicotyledons</taxon>
        <taxon>Gunneridae</taxon>
        <taxon>Pentapetalae</taxon>
        <taxon>asterids</taxon>
        <taxon>lamiids</taxon>
        <taxon>Solanales</taxon>
        <taxon>Solanaceae</taxon>
        <taxon>Nicotianoideae</taxon>
        <taxon>Nicotianeae</taxon>
        <taxon>Nicotiana</taxon>
    </lineage>
</organism>
<dbReference type="PaxDb" id="4097-A0A1S4BIE2"/>
<keyword evidence="1" id="KW-1185">Reference proteome</keyword>
<evidence type="ECO:0000313" key="1">
    <source>
        <dbReference type="Proteomes" id="UP000790787"/>
    </source>
</evidence>
<dbReference type="Pfam" id="PF05910">
    <property type="entry name" value="DUF868"/>
    <property type="match status" value="1"/>
</dbReference>
<dbReference type="PANTHER" id="PTHR31972:SF77">
    <property type="entry name" value="DUF868 DOMAIN-CONTAINING PROTEIN"/>
    <property type="match status" value="1"/>
</dbReference>
<dbReference type="PANTHER" id="PTHR31972">
    <property type="entry name" value="EXPRESSED PROTEIN"/>
    <property type="match status" value="1"/>
</dbReference>
<dbReference type="OMA" id="PAMWISV"/>
<protein>
    <recommendedName>
        <fullName evidence="3">DUF868 domain-containing protein</fullName>
    </recommendedName>
</protein>